<evidence type="ECO:0000259" key="2">
    <source>
        <dbReference type="Pfam" id="PF10536"/>
    </source>
</evidence>
<organism evidence="3 4">
    <name type="scientific">Acorus calamus</name>
    <name type="common">Sweet flag</name>
    <dbReference type="NCBI Taxonomy" id="4465"/>
    <lineage>
        <taxon>Eukaryota</taxon>
        <taxon>Viridiplantae</taxon>
        <taxon>Streptophyta</taxon>
        <taxon>Embryophyta</taxon>
        <taxon>Tracheophyta</taxon>
        <taxon>Spermatophyta</taxon>
        <taxon>Magnoliopsida</taxon>
        <taxon>Liliopsida</taxon>
        <taxon>Acoraceae</taxon>
        <taxon>Acorus</taxon>
    </lineage>
</organism>
<proteinExistence type="predicted"/>
<evidence type="ECO:0000256" key="1">
    <source>
        <dbReference type="SAM" id="MobiDB-lite"/>
    </source>
</evidence>
<feature type="domain" description="Aminotransferase-like plant mobile" evidence="2">
    <location>
        <begin position="72"/>
        <end position="192"/>
    </location>
</feature>
<name>A0AAV9C4U8_ACOCL</name>
<dbReference type="AlphaFoldDB" id="A0AAV9C4U8"/>
<feature type="region of interest" description="Disordered" evidence="1">
    <location>
        <begin position="232"/>
        <end position="255"/>
    </location>
</feature>
<dbReference type="EMBL" id="JAUJYO010000021">
    <property type="protein sequence ID" value="KAK1283644.1"/>
    <property type="molecule type" value="Genomic_DNA"/>
</dbReference>
<keyword evidence="4" id="KW-1185">Reference proteome</keyword>
<dbReference type="Proteomes" id="UP001180020">
    <property type="component" value="Unassembled WGS sequence"/>
</dbReference>
<reference evidence="3" key="2">
    <citation type="submission" date="2023-06" db="EMBL/GenBank/DDBJ databases">
        <authorList>
            <person name="Ma L."/>
            <person name="Liu K.-W."/>
            <person name="Li Z."/>
            <person name="Hsiao Y.-Y."/>
            <person name="Qi Y."/>
            <person name="Fu T."/>
            <person name="Tang G."/>
            <person name="Zhang D."/>
            <person name="Sun W.-H."/>
            <person name="Liu D.-K."/>
            <person name="Li Y."/>
            <person name="Chen G.-Z."/>
            <person name="Liu X.-D."/>
            <person name="Liao X.-Y."/>
            <person name="Jiang Y.-T."/>
            <person name="Yu X."/>
            <person name="Hao Y."/>
            <person name="Huang J."/>
            <person name="Zhao X.-W."/>
            <person name="Ke S."/>
            <person name="Chen Y.-Y."/>
            <person name="Wu W.-L."/>
            <person name="Hsu J.-L."/>
            <person name="Lin Y.-F."/>
            <person name="Huang M.-D."/>
            <person name="Li C.-Y."/>
            <person name="Huang L."/>
            <person name="Wang Z.-W."/>
            <person name="Zhao X."/>
            <person name="Zhong W.-Y."/>
            <person name="Peng D.-H."/>
            <person name="Ahmad S."/>
            <person name="Lan S."/>
            <person name="Zhang J.-S."/>
            <person name="Tsai W.-C."/>
            <person name="Van De Peer Y."/>
            <person name="Liu Z.-J."/>
        </authorList>
    </citation>
    <scope>NUCLEOTIDE SEQUENCE</scope>
    <source>
        <strain evidence="3">CP</strain>
        <tissue evidence="3">Leaves</tissue>
    </source>
</reference>
<dbReference type="Pfam" id="PF10536">
    <property type="entry name" value="PMD"/>
    <property type="match status" value="2"/>
</dbReference>
<dbReference type="InterPro" id="IPR019557">
    <property type="entry name" value="AminoTfrase-like_pln_mobile"/>
</dbReference>
<protein>
    <recommendedName>
        <fullName evidence="2">Aminotransferase-like plant mobile domain-containing protein</fullName>
    </recommendedName>
</protein>
<sequence length="432" mass="48995">MTSTVDQPVLRLARFLRPRATQSFTAAAIPQTPLICEALSLDLIKWTDQFSFGGWRRPSKGSKYGPTWAEAGVYGAIISSKVEVKKDKEAIDGVLKFWCEGTNTFAFAWGEATVTLEDARVLGGFSVEGEHVRGGLEDARDREVCAWLVGMHAGFYKSSSRKASYSAWVRQFSGGCADEAEHVAFLAMWLSRDMRTIKKRVLLEQEEKLFIAYAPFQLLQLWLWERFHSLRPRNSPSPSREPNEPRATRWSNLPPKSHGGWVDTLLNMPGSFTWRPYRVESPIEADASFSRCVKPCELVGLDCIEQYLPHRVARQFGFDQCLPAQVPRANADWESAWASYDVEVTARERARARGLVRGPFETGMSAEYHGWWGRMLARREARLRKMSKSEMRECLTGEKAWWTDELPECSHNGGDAASFALHKVVPVKQEHV</sequence>
<accession>A0AAV9C4U8</accession>
<evidence type="ECO:0000313" key="3">
    <source>
        <dbReference type="EMBL" id="KAK1283644.1"/>
    </source>
</evidence>
<dbReference type="PANTHER" id="PTHR46033">
    <property type="entry name" value="PROTEIN MAIN-LIKE 2"/>
    <property type="match status" value="1"/>
</dbReference>
<dbReference type="GO" id="GO:0010073">
    <property type="term" value="P:meristem maintenance"/>
    <property type="evidence" value="ECO:0007669"/>
    <property type="project" value="InterPro"/>
</dbReference>
<reference evidence="3" key="1">
    <citation type="journal article" date="2023" name="Nat. Commun.">
        <title>Diploid and tetraploid genomes of Acorus and the evolution of monocots.</title>
        <authorList>
            <person name="Ma L."/>
            <person name="Liu K.W."/>
            <person name="Li Z."/>
            <person name="Hsiao Y.Y."/>
            <person name="Qi Y."/>
            <person name="Fu T."/>
            <person name="Tang G.D."/>
            <person name="Zhang D."/>
            <person name="Sun W.H."/>
            <person name="Liu D.K."/>
            <person name="Li Y."/>
            <person name="Chen G.Z."/>
            <person name="Liu X.D."/>
            <person name="Liao X.Y."/>
            <person name="Jiang Y.T."/>
            <person name="Yu X."/>
            <person name="Hao Y."/>
            <person name="Huang J."/>
            <person name="Zhao X.W."/>
            <person name="Ke S."/>
            <person name="Chen Y.Y."/>
            <person name="Wu W.L."/>
            <person name="Hsu J.L."/>
            <person name="Lin Y.F."/>
            <person name="Huang M.D."/>
            <person name="Li C.Y."/>
            <person name="Huang L."/>
            <person name="Wang Z.W."/>
            <person name="Zhao X."/>
            <person name="Zhong W.Y."/>
            <person name="Peng D.H."/>
            <person name="Ahmad S."/>
            <person name="Lan S."/>
            <person name="Zhang J.S."/>
            <person name="Tsai W.C."/>
            <person name="Van de Peer Y."/>
            <person name="Liu Z.J."/>
        </authorList>
    </citation>
    <scope>NUCLEOTIDE SEQUENCE</scope>
    <source>
        <strain evidence="3">CP</strain>
    </source>
</reference>
<comment type="caution">
    <text evidence="3">The sequence shown here is derived from an EMBL/GenBank/DDBJ whole genome shotgun (WGS) entry which is preliminary data.</text>
</comment>
<dbReference type="InterPro" id="IPR044824">
    <property type="entry name" value="MAIN-like"/>
</dbReference>
<dbReference type="PANTHER" id="PTHR46033:SF80">
    <property type="entry name" value="PROTEIN MAIN-LIKE 2-LIKE"/>
    <property type="match status" value="1"/>
</dbReference>
<feature type="domain" description="Aminotransferase-like plant mobile" evidence="2">
    <location>
        <begin position="210"/>
        <end position="372"/>
    </location>
</feature>
<gene>
    <name evidence="3" type="ORF">QJS10_CPB21g00912</name>
</gene>
<evidence type="ECO:0000313" key="4">
    <source>
        <dbReference type="Proteomes" id="UP001180020"/>
    </source>
</evidence>